<proteinExistence type="inferred from homology"/>
<protein>
    <submittedName>
        <fullName evidence="2">Putative rubber elongation factor</fullName>
    </submittedName>
</protein>
<dbReference type="PANTHER" id="PTHR33732:SF2">
    <property type="entry name" value="REF_SRPP-LIKE PROTEIN"/>
    <property type="match status" value="1"/>
</dbReference>
<name>A0A6A5NUP1_LUPAL</name>
<dbReference type="PANTHER" id="PTHR33732">
    <property type="entry name" value="REF/SRPP-LIKE PROTEIN OS05G0151300/LOC_OS05G05940"/>
    <property type="match status" value="1"/>
</dbReference>
<evidence type="ECO:0000313" key="2">
    <source>
        <dbReference type="EMBL" id="KAE9601112.1"/>
    </source>
</evidence>
<comment type="similarity">
    <text evidence="1">Belongs to the REF/SRPP family.</text>
</comment>
<dbReference type="InterPro" id="IPR008802">
    <property type="entry name" value="REF"/>
</dbReference>
<dbReference type="Proteomes" id="UP000447434">
    <property type="component" value="Chromosome 13"/>
</dbReference>
<evidence type="ECO:0000256" key="1">
    <source>
        <dbReference type="ARBA" id="ARBA00009737"/>
    </source>
</evidence>
<dbReference type="GO" id="GO:0003746">
    <property type="term" value="F:translation elongation factor activity"/>
    <property type="evidence" value="ECO:0007669"/>
    <property type="project" value="UniProtKB-KW"/>
</dbReference>
<dbReference type="AlphaFoldDB" id="A0A6A5NUP1"/>
<reference evidence="3" key="1">
    <citation type="journal article" date="2020" name="Nat. Commun.">
        <title>Genome sequence of the cluster root forming white lupin.</title>
        <authorList>
            <person name="Hufnagel B."/>
            <person name="Marques A."/>
            <person name="Soriano A."/>
            <person name="Marques L."/>
            <person name="Divol F."/>
            <person name="Doumas P."/>
            <person name="Sallet E."/>
            <person name="Mancinotti D."/>
            <person name="Carrere S."/>
            <person name="Marande W."/>
            <person name="Arribat S."/>
            <person name="Keller J."/>
            <person name="Huneau C."/>
            <person name="Blein T."/>
            <person name="Aime D."/>
            <person name="Laguerre M."/>
            <person name="Taylor J."/>
            <person name="Schubert V."/>
            <person name="Nelson M."/>
            <person name="Geu-Flores F."/>
            <person name="Crespi M."/>
            <person name="Gallardo-Guerrero K."/>
            <person name="Delaux P.-M."/>
            <person name="Salse J."/>
            <person name="Berges H."/>
            <person name="Guyot R."/>
            <person name="Gouzy J."/>
            <person name="Peret B."/>
        </authorList>
    </citation>
    <scope>NUCLEOTIDE SEQUENCE [LARGE SCALE GENOMIC DNA]</scope>
    <source>
        <strain evidence="3">cv. Amiga</strain>
    </source>
</reference>
<evidence type="ECO:0000313" key="3">
    <source>
        <dbReference type="Proteomes" id="UP000447434"/>
    </source>
</evidence>
<gene>
    <name evidence="2" type="ORF">Lalb_Chr13g0294311</name>
</gene>
<accession>A0A6A5NUP1</accession>
<dbReference type="EMBL" id="WOCE01000013">
    <property type="protein sequence ID" value="KAE9601112.1"/>
    <property type="molecule type" value="Genomic_DNA"/>
</dbReference>
<keyword evidence="3" id="KW-1185">Reference proteome</keyword>
<comment type="caution">
    <text evidence="2">The sequence shown here is derived from an EMBL/GenBank/DDBJ whole genome shotgun (WGS) entry which is preliminary data.</text>
</comment>
<dbReference type="OrthoDB" id="1901372at2759"/>
<dbReference type="Pfam" id="PF05755">
    <property type="entry name" value="REF"/>
    <property type="match status" value="1"/>
</dbReference>
<keyword evidence="2" id="KW-0648">Protein biosynthesis</keyword>
<sequence>MATTNETKVVEKKKNEQQKLKHLGFVKIVVIQTLVCVSYLYQFAKKNSGPLRSAVGTVEDTVINVLGPVYDKIKGVPIHLLLFVDEKVDEATHKIDEHAPPLVKHVANQAKVLINKVSQKAEKVVTLAHSGGPKEAAKYVAIESKQFVLTGSVKLWVGLNHYPLFHAVAKMAIPTATHWSEKYNNVVKGIAEKGYNISGYLPLIPIDEIAKAFKQGEAKVNVNEDDATTSDSD</sequence>
<keyword evidence="2" id="KW-0251">Elongation factor</keyword>
<organism evidence="2 3">
    <name type="scientific">Lupinus albus</name>
    <name type="common">White lupine</name>
    <name type="synonym">Lupinus termis</name>
    <dbReference type="NCBI Taxonomy" id="3870"/>
    <lineage>
        <taxon>Eukaryota</taxon>
        <taxon>Viridiplantae</taxon>
        <taxon>Streptophyta</taxon>
        <taxon>Embryophyta</taxon>
        <taxon>Tracheophyta</taxon>
        <taxon>Spermatophyta</taxon>
        <taxon>Magnoliopsida</taxon>
        <taxon>eudicotyledons</taxon>
        <taxon>Gunneridae</taxon>
        <taxon>Pentapetalae</taxon>
        <taxon>rosids</taxon>
        <taxon>fabids</taxon>
        <taxon>Fabales</taxon>
        <taxon>Fabaceae</taxon>
        <taxon>Papilionoideae</taxon>
        <taxon>50 kb inversion clade</taxon>
        <taxon>genistoids sensu lato</taxon>
        <taxon>core genistoids</taxon>
        <taxon>Genisteae</taxon>
        <taxon>Lupinus</taxon>
    </lineage>
</organism>